<feature type="compositionally biased region" description="Polar residues" evidence="1">
    <location>
        <begin position="150"/>
        <end position="166"/>
    </location>
</feature>
<evidence type="ECO:0000313" key="3">
    <source>
        <dbReference type="Proteomes" id="UP000053257"/>
    </source>
</evidence>
<name>A0A0C3PC54_PHLG1</name>
<feature type="region of interest" description="Disordered" evidence="1">
    <location>
        <begin position="511"/>
        <end position="531"/>
    </location>
</feature>
<dbReference type="Proteomes" id="UP000053257">
    <property type="component" value="Unassembled WGS sequence"/>
</dbReference>
<organism evidence="2 3">
    <name type="scientific">Phlebiopsis gigantea (strain 11061_1 CR5-6)</name>
    <name type="common">White-rot fungus</name>
    <name type="synonym">Peniophora gigantea</name>
    <dbReference type="NCBI Taxonomy" id="745531"/>
    <lineage>
        <taxon>Eukaryota</taxon>
        <taxon>Fungi</taxon>
        <taxon>Dikarya</taxon>
        <taxon>Basidiomycota</taxon>
        <taxon>Agaricomycotina</taxon>
        <taxon>Agaricomycetes</taxon>
        <taxon>Polyporales</taxon>
        <taxon>Phanerochaetaceae</taxon>
        <taxon>Phlebiopsis</taxon>
    </lineage>
</organism>
<feature type="compositionally biased region" description="Basic and acidic residues" evidence="1">
    <location>
        <begin position="419"/>
        <end position="429"/>
    </location>
</feature>
<feature type="region of interest" description="Disordered" evidence="1">
    <location>
        <begin position="119"/>
        <end position="204"/>
    </location>
</feature>
<evidence type="ECO:0000256" key="1">
    <source>
        <dbReference type="SAM" id="MobiDB-lite"/>
    </source>
</evidence>
<dbReference type="AlphaFoldDB" id="A0A0C3PC54"/>
<feature type="region of interest" description="Disordered" evidence="1">
    <location>
        <begin position="281"/>
        <end position="302"/>
    </location>
</feature>
<feature type="compositionally biased region" description="Polar residues" evidence="1">
    <location>
        <begin position="178"/>
        <end position="204"/>
    </location>
</feature>
<dbReference type="OrthoDB" id="10684572at2759"/>
<keyword evidence="3" id="KW-1185">Reference proteome</keyword>
<feature type="compositionally biased region" description="Basic residues" evidence="1">
    <location>
        <begin position="443"/>
        <end position="453"/>
    </location>
</feature>
<sequence length="833" mass="89641">MPGSTDIICAFIASESVHIGAADKVITYKVALERFGRNSEIQFWKAVSDLEHLLELASKDTSLEPRLYYTRLATFDIPCEQCLANDVPCYQVSSEPGKRSSKKCIPCFNHSRPCTAGIQVNDGDNVNWSPPKRRLQQKFQSMEDRDDQAVSKNPLNRTSKHSSSTLPWIRSTDIASLHEQQAESSQMARRRTASQGAVGTLTATASTSQAISVPIAPANKSNALPRTPGQDERVAAICRPKMDTKHSQDSHKRVQYATLPVTISQPGDRPVPTVKPEALRSVPKNQGSISAPPKPSSVLSTLQQRRKSLPYNCAGDTASGLPVDALDGVKHEGISSASGSGSRIAWKTGAPAPQRQRFVTPMISFQGLERGYMGVPTKLEPVVASVQRSSERPSLRSTHSRPPADEAVEENSSPRGTKRISETADDDNRKKRKVVVDALHTAKAVKRTPRRKSGCGPSSREAVPTSPIGRLTPPRSRTASPAPAIVPHLLPTPTPIASNLIAAIDAIRTANAQTDIPRPPTPPVSPSRRNENLPDSIWADLLAAEDVKPQLSAALSAPSSALSAPSLRAWPREPSHSSPFPPHEPMSIVALSNLPLHTPVMHDSAPSPPLHRRTGFPPSSASHVQPLLSVPDPTVQQHTFKTEPSEIPVPSASENGISAFPAAQPLVHRNPIPPTAPTAITPLASSAVLPVQRSASPIHVPRPMIPASPAASTLPRAPAPASQYAQFVELVYQKAKEIVEYRGEAETAHLGLKFAISDMRLRLEKIDKLQGKESGASSGKPLAVLKKLLLAAGKKVVSQMLGAQGAGRMDDVVLETMIEELEERLDEMKKLAS</sequence>
<feature type="compositionally biased region" description="Low complexity" evidence="1">
    <location>
        <begin position="472"/>
        <end position="482"/>
    </location>
</feature>
<proteinExistence type="predicted"/>
<dbReference type="EMBL" id="KN840662">
    <property type="protein sequence ID" value="KIP02643.1"/>
    <property type="molecule type" value="Genomic_DNA"/>
</dbReference>
<feature type="region of interest" description="Disordered" evidence="1">
    <location>
        <begin position="384"/>
        <end position="482"/>
    </location>
</feature>
<feature type="region of interest" description="Disordered" evidence="1">
    <location>
        <begin position="332"/>
        <end position="351"/>
    </location>
</feature>
<evidence type="ECO:0000313" key="2">
    <source>
        <dbReference type="EMBL" id="KIP02643.1"/>
    </source>
</evidence>
<dbReference type="HOGENOM" id="CLU_340682_0_0_1"/>
<feature type="compositionally biased region" description="Low complexity" evidence="1">
    <location>
        <begin position="334"/>
        <end position="345"/>
    </location>
</feature>
<accession>A0A0C3PC54</accession>
<gene>
    <name evidence="2" type="ORF">PHLGIDRAFT_122295</name>
</gene>
<protein>
    <submittedName>
        <fullName evidence="2">Uncharacterized protein</fullName>
    </submittedName>
</protein>
<reference evidence="2 3" key="1">
    <citation type="journal article" date="2014" name="PLoS Genet.">
        <title>Analysis of the Phlebiopsis gigantea genome, transcriptome and secretome provides insight into its pioneer colonization strategies of wood.</title>
        <authorList>
            <person name="Hori C."/>
            <person name="Ishida T."/>
            <person name="Igarashi K."/>
            <person name="Samejima M."/>
            <person name="Suzuki H."/>
            <person name="Master E."/>
            <person name="Ferreira P."/>
            <person name="Ruiz-Duenas F.J."/>
            <person name="Held B."/>
            <person name="Canessa P."/>
            <person name="Larrondo L.F."/>
            <person name="Schmoll M."/>
            <person name="Druzhinina I.S."/>
            <person name="Kubicek C.P."/>
            <person name="Gaskell J.A."/>
            <person name="Kersten P."/>
            <person name="St John F."/>
            <person name="Glasner J."/>
            <person name="Sabat G."/>
            <person name="Splinter BonDurant S."/>
            <person name="Syed K."/>
            <person name="Yadav J."/>
            <person name="Mgbeahuruike A.C."/>
            <person name="Kovalchuk A."/>
            <person name="Asiegbu F.O."/>
            <person name="Lackner G."/>
            <person name="Hoffmeister D."/>
            <person name="Rencoret J."/>
            <person name="Gutierrez A."/>
            <person name="Sun H."/>
            <person name="Lindquist E."/>
            <person name="Barry K."/>
            <person name="Riley R."/>
            <person name="Grigoriev I.V."/>
            <person name="Henrissat B."/>
            <person name="Kues U."/>
            <person name="Berka R.M."/>
            <person name="Martinez A.T."/>
            <person name="Covert S.F."/>
            <person name="Blanchette R.A."/>
            <person name="Cullen D."/>
        </authorList>
    </citation>
    <scope>NUCLEOTIDE SEQUENCE [LARGE SCALE GENOMIC DNA]</scope>
    <source>
        <strain evidence="2 3">11061_1 CR5-6</strain>
    </source>
</reference>